<dbReference type="AlphaFoldDB" id="A0A0E9WSB8"/>
<evidence type="ECO:0000256" key="1">
    <source>
        <dbReference type="SAM" id="MobiDB-lite"/>
    </source>
</evidence>
<reference evidence="2" key="1">
    <citation type="submission" date="2014-11" db="EMBL/GenBank/DDBJ databases">
        <authorList>
            <person name="Amaro Gonzalez C."/>
        </authorList>
    </citation>
    <scope>NUCLEOTIDE SEQUENCE</scope>
</reference>
<name>A0A0E9WSB8_ANGAN</name>
<protein>
    <submittedName>
        <fullName evidence="2">Uncharacterized protein</fullName>
    </submittedName>
</protein>
<feature type="region of interest" description="Disordered" evidence="1">
    <location>
        <begin position="17"/>
        <end position="59"/>
    </location>
</feature>
<accession>A0A0E9WSB8</accession>
<dbReference type="EMBL" id="GBXM01016219">
    <property type="protein sequence ID" value="JAH92358.1"/>
    <property type="molecule type" value="Transcribed_RNA"/>
</dbReference>
<proteinExistence type="predicted"/>
<reference evidence="2" key="2">
    <citation type="journal article" date="2015" name="Fish Shellfish Immunol.">
        <title>Early steps in the European eel (Anguilla anguilla)-Vibrio vulnificus interaction in the gills: Role of the RtxA13 toxin.</title>
        <authorList>
            <person name="Callol A."/>
            <person name="Pajuelo D."/>
            <person name="Ebbesson L."/>
            <person name="Teles M."/>
            <person name="MacKenzie S."/>
            <person name="Amaro C."/>
        </authorList>
    </citation>
    <scope>NUCLEOTIDE SEQUENCE</scope>
</reference>
<evidence type="ECO:0000313" key="2">
    <source>
        <dbReference type="EMBL" id="JAH92358.1"/>
    </source>
</evidence>
<organism evidence="2">
    <name type="scientific">Anguilla anguilla</name>
    <name type="common">European freshwater eel</name>
    <name type="synonym">Muraena anguilla</name>
    <dbReference type="NCBI Taxonomy" id="7936"/>
    <lineage>
        <taxon>Eukaryota</taxon>
        <taxon>Metazoa</taxon>
        <taxon>Chordata</taxon>
        <taxon>Craniata</taxon>
        <taxon>Vertebrata</taxon>
        <taxon>Euteleostomi</taxon>
        <taxon>Actinopterygii</taxon>
        <taxon>Neopterygii</taxon>
        <taxon>Teleostei</taxon>
        <taxon>Anguilliformes</taxon>
        <taxon>Anguillidae</taxon>
        <taxon>Anguilla</taxon>
    </lineage>
</organism>
<feature type="compositionally biased region" description="Polar residues" evidence="1">
    <location>
        <begin position="41"/>
        <end position="51"/>
    </location>
</feature>
<sequence length="59" mass="6688">MTIQVITETQTTLKSTNICKPNPGKATNICKPNPSLRKNSHLNSTHFMTKQRSPRHEIN</sequence>